<feature type="compositionally biased region" description="Pro residues" evidence="1">
    <location>
        <begin position="108"/>
        <end position="121"/>
    </location>
</feature>
<dbReference type="EMBL" id="CP119951">
    <property type="protein sequence ID" value="WFC94002.1"/>
    <property type="molecule type" value="Genomic_DNA"/>
</dbReference>
<feature type="compositionally biased region" description="Low complexity" evidence="1">
    <location>
        <begin position="515"/>
        <end position="545"/>
    </location>
</feature>
<feature type="region of interest" description="Disordered" evidence="1">
    <location>
        <begin position="1"/>
        <end position="134"/>
    </location>
</feature>
<evidence type="ECO:0000256" key="1">
    <source>
        <dbReference type="SAM" id="MobiDB-lite"/>
    </source>
</evidence>
<keyword evidence="3" id="KW-1185">Reference proteome</keyword>
<feature type="region of interest" description="Disordered" evidence="1">
    <location>
        <begin position="259"/>
        <end position="278"/>
    </location>
</feature>
<dbReference type="GO" id="GO:1990112">
    <property type="term" value="C:RQC complex"/>
    <property type="evidence" value="ECO:0007669"/>
    <property type="project" value="TreeGrafter"/>
</dbReference>
<dbReference type="PANTHER" id="PTHR22684">
    <property type="entry name" value="NULP1-RELATED"/>
    <property type="match status" value="1"/>
</dbReference>
<feature type="compositionally biased region" description="Basic and acidic residues" evidence="1">
    <location>
        <begin position="268"/>
        <end position="278"/>
    </location>
</feature>
<feature type="compositionally biased region" description="Low complexity" evidence="1">
    <location>
        <begin position="556"/>
        <end position="577"/>
    </location>
</feature>
<gene>
    <name evidence="2" type="ORF">MBRA1_000629</name>
</gene>
<reference evidence="2" key="1">
    <citation type="submission" date="2023-03" db="EMBL/GenBank/DDBJ databases">
        <title>Mating type loci evolution in Malassezia.</title>
        <authorList>
            <person name="Coelho M.A."/>
        </authorList>
    </citation>
    <scope>NUCLEOTIDE SEQUENCE</scope>
    <source>
        <strain evidence="2">CBS 14135</strain>
    </source>
</reference>
<dbReference type="AlphaFoldDB" id="A0AAF0DRD8"/>
<feature type="compositionally biased region" description="Low complexity" evidence="1">
    <location>
        <begin position="63"/>
        <end position="107"/>
    </location>
</feature>
<evidence type="ECO:0000313" key="3">
    <source>
        <dbReference type="Proteomes" id="UP001216638"/>
    </source>
</evidence>
<dbReference type="InterPro" id="IPR006994">
    <property type="entry name" value="TCF25/Rqc1"/>
</dbReference>
<feature type="compositionally biased region" description="Basic and acidic residues" evidence="1">
    <location>
        <begin position="1"/>
        <end position="18"/>
    </location>
</feature>
<dbReference type="Proteomes" id="UP001216638">
    <property type="component" value="Chromosome 1"/>
</dbReference>
<dbReference type="PANTHER" id="PTHR22684:SF0">
    <property type="entry name" value="RIBOSOME QUALITY CONTROL COMPLEX SUBUNIT TCF25"/>
    <property type="match status" value="1"/>
</dbReference>
<protein>
    <submittedName>
        <fullName evidence="2">Uncharacterized protein</fullName>
    </submittedName>
</protein>
<evidence type="ECO:0000313" key="2">
    <source>
        <dbReference type="EMBL" id="WFC94002.1"/>
    </source>
</evidence>
<organism evidence="2 3">
    <name type="scientific">Malassezia brasiliensis</name>
    <dbReference type="NCBI Taxonomy" id="1821822"/>
    <lineage>
        <taxon>Eukaryota</taxon>
        <taxon>Fungi</taxon>
        <taxon>Dikarya</taxon>
        <taxon>Basidiomycota</taxon>
        <taxon>Ustilaginomycotina</taxon>
        <taxon>Malasseziomycetes</taxon>
        <taxon>Malasseziales</taxon>
        <taxon>Malasseziaceae</taxon>
        <taxon>Malassezia</taxon>
    </lineage>
</organism>
<feature type="compositionally biased region" description="Basic and acidic residues" evidence="1">
    <location>
        <begin position="288"/>
        <end position="446"/>
    </location>
</feature>
<sequence>MKRIADRQIQREDGDDPHAVSADAQETETPSAPAPQNRVIRGLPKRRGAGTAAPSAPAPPSANPFAALGSPAASSSSAPAANPFASLALPKPAANPAPNAAPKANPTTPAPAVPAAKPMPSPASDDVSSAGKQGKDVEFLTSIRGLNWSMIKSLIHTLNESSDCGNLGEVLQSFTEQYSRHYDALVQKWRPKNKPAPTVADPLPKFSFGGAESKPLGTGTTGSAFSSSFGGAPSAAFSGGVPAFGKAFGQASTEIKGAPSFGSNFGMPKKDDAEVTARAEKLEKECVAKAEQERQEKEKAEKEKAEKERAEKEKAKAEKEKAEKVEKEKAEKAAKAEKEKAEKEKAEREKAEREKAEREKAEREKAEREKAEKEKAEKEKAEKERAEKEKAEREKAEKEKAEKEKAEKEKVEKVEKEKVEKAEKERNEKVVQEAERKTTEEVHEAPQDTTPANTATASQPTKPPSFSLQPGGFAFAGKSTNSFLGSTASSSSPAPNAPTFSIPNGGFSFAGKTLSTTSKPEESAAAAPKASTEAKPPASKAPATPLVEPTRPITFGSAAGASPSGLGLKAGSSPLASTNTSPHRFTFGSKPKDDGAFTKTAIGPAFANTSGVTSGGQFSFGSAPISFGTPERSPTPPEDAPRAPAPDRSS</sequence>
<feature type="compositionally biased region" description="Polar residues" evidence="1">
    <location>
        <begin position="607"/>
        <end position="620"/>
    </location>
</feature>
<feature type="region of interest" description="Disordered" evidence="1">
    <location>
        <begin position="288"/>
        <end position="650"/>
    </location>
</feature>
<feature type="compositionally biased region" description="Low complexity" evidence="1">
    <location>
        <begin position="479"/>
        <end position="501"/>
    </location>
</feature>
<accession>A0AAF0DRD8</accession>
<feature type="compositionally biased region" description="Polar residues" evidence="1">
    <location>
        <begin position="447"/>
        <end position="468"/>
    </location>
</feature>
<proteinExistence type="predicted"/>
<name>A0AAF0DRD8_9BASI</name>